<evidence type="ECO:0000313" key="1">
    <source>
        <dbReference type="Proteomes" id="UP000504607"/>
    </source>
</evidence>
<reference evidence="2" key="1">
    <citation type="submission" date="2025-08" db="UniProtKB">
        <authorList>
            <consortium name="RefSeq"/>
        </authorList>
    </citation>
    <scope>IDENTIFICATION</scope>
</reference>
<dbReference type="PANTHER" id="PTHR47584">
    <property type="match status" value="1"/>
</dbReference>
<dbReference type="PANTHER" id="PTHR47584:SF14">
    <property type="entry name" value="L10-INTERACTING MYB DOMAIN-CONTAINING PROTEIN-LIKE"/>
    <property type="match status" value="1"/>
</dbReference>
<dbReference type="RefSeq" id="XP_010921697.1">
    <property type="nucleotide sequence ID" value="XM_010923395.3"/>
</dbReference>
<keyword evidence="1" id="KW-1185">Reference proteome</keyword>
<dbReference type="InParanoid" id="A0A6I9R791"/>
<dbReference type="OrthoDB" id="686198at2759"/>
<proteinExistence type="predicted"/>
<dbReference type="InterPro" id="IPR045026">
    <property type="entry name" value="LIMYB"/>
</dbReference>
<accession>A0A6I9R791</accession>
<dbReference type="Proteomes" id="UP000504607">
    <property type="component" value="Chromosome 5"/>
</dbReference>
<name>A0A6I9R791_ELAGV</name>
<gene>
    <name evidence="2" type="primary">LOC105045210</name>
</gene>
<protein>
    <submittedName>
        <fullName evidence="2">Uncharacterized protein LOC105045210 isoform X1</fullName>
    </submittedName>
</protein>
<evidence type="ECO:0000313" key="2">
    <source>
        <dbReference type="RefSeq" id="XP_010921697.1"/>
    </source>
</evidence>
<organism evidence="1 2">
    <name type="scientific">Elaeis guineensis var. tenera</name>
    <name type="common">Oil palm</name>
    <dbReference type="NCBI Taxonomy" id="51953"/>
    <lineage>
        <taxon>Eukaryota</taxon>
        <taxon>Viridiplantae</taxon>
        <taxon>Streptophyta</taxon>
        <taxon>Embryophyta</taxon>
        <taxon>Tracheophyta</taxon>
        <taxon>Spermatophyta</taxon>
        <taxon>Magnoliopsida</taxon>
        <taxon>Liliopsida</taxon>
        <taxon>Arecaceae</taxon>
        <taxon>Arecoideae</taxon>
        <taxon>Cocoseae</taxon>
        <taxon>Elaeidinae</taxon>
        <taxon>Elaeis</taxon>
    </lineage>
</organism>
<dbReference type="AlphaFoldDB" id="A0A6I9R791"/>
<sequence length="184" mass="21051">MQLIWHQTKVHPKAKRFRTSICPKYEELITIFGDTTAISKEVIASTQDVSDSSASQDNELLFDDVSIDGESSGSRNCRYPRNLIFNESIHHVRSQSRVSELADAIRSLAEANQTRNNMMIQQHTAATLSSGQYSIANCIKILETIERVNMPTYLKAIEKFQDKRWRKTFIEMSSEHRLGWLASL</sequence>